<evidence type="ECO:0000313" key="4">
    <source>
        <dbReference type="Proteomes" id="UP000334019"/>
    </source>
</evidence>
<feature type="transmembrane region" description="Helical" evidence="1">
    <location>
        <begin position="262"/>
        <end position="279"/>
    </location>
</feature>
<dbReference type="RefSeq" id="WP_153759138.1">
    <property type="nucleotide sequence ID" value="NZ_CP045851.1"/>
</dbReference>
<evidence type="ECO:0000256" key="1">
    <source>
        <dbReference type="SAM" id="Phobius"/>
    </source>
</evidence>
<feature type="transmembrane region" description="Helical" evidence="1">
    <location>
        <begin position="111"/>
        <end position="128"/>
    </location>
</feature>
<dbReference type="InterPro" id="IPR036691">
    <property type="entry name" value="Endo/exonu/phosph_ase_sf"/>
</dbReference>
<sequence length="645" mass="65336">MTARTDVRPAARATPGGRAGLMSALVALDVFLVIELLRAFPALVATRVDVEGRLPFPVQVLVLVVPFVLAAWGVRLVGRGRLEPGRAIWLGGLALGAGRVAAQLVHGDLGAVAAGVGLLGGLVVLLVLAQIGLPLFGGGVVAGSGLAAALRIGLGSRDLIWIDHAAAVAAVLVAVGWFVVMLRGRLRRPVVPLGRTWRAAVPLLSVGPAILLEAFVLTNLGWVAPALGAGWLGASLAIGASGIAGVAAAAWTAASPGGASRALRAVGVVAILATALALARPSPWWALGIFLAQAGVGAILTAASSRGVRTGGHRPPSAILALAPLLLLAAIVALDGRGLLGLTVAPSAVVAAAGVVMLVAAVGLGALPPPAAHHPGWRHVPSLGAVFVLPAALLLAGLPILAATTGGGVVGDSRELRVVSYNVALGFTSGGALNVEEVAAALADMRPDVVALQEVPRGFLPAAGIDMIGWLQHSLGMPYVAFQASSPGGLHGNAILSRHPIRSVATRWFPRTGTALPRGAILARIDPPGQPAVHVVSAHLPPGGTLAARNERLDALLALWADRPRTVVGIDANARPGSRVVEALDGAGLVLPESDALTFPSGRPFARIDFVLHTDDLHAVEIEVGTSRASDHLPVLTVLRPADLV</sequence>
<feature type="transmembrane region" description="Helical" evidence="1">
    <location>
        <begin position="160"/>
        <end position="180"/>
    </location>
</feature>
<keyword evidence="1" id="KW-0472">Membrane</keyword>
<keyword evidence="1" id="KW-1133">Transmembrane helix</keyword>
<keyword evidence="4" id="KW-1185">Reference proteome</keyword>
<dbReference type="PANTHER" id="PTHR14859">
    <property type="entry name" value="CALCOFLUOR WHITE HYPERSENSITIVE PROTEIN PRECURSOR"/>
    <property type="match status" value="1"/>
</dbReference>
<dbReference type="EMBL" id="CP045851">
    <property type="protein sequence ID" value="QGG95030.1"/>
    <property type="molecule type" value="Genomic_DNA"/>
</dbReference>
<dbReference type="AlphaFoldDB" id="A0A5Q2RME1"/>
<reference evidence="3 4" key="1">
    <citation type="submission" date="2019-11" db="EMBL/GenBank/DDBJ databases">
        <authorList>
            <person name="He Y."/>
        </authorList>
    </citation>
    <scope>NUCLEOTIDE SEQUENCE [LARGE SCALE GENOMIC DNA]</scope>
    <source>
        <strain evidence="3 4">SCSIO 58843</strain>
    </source>
</reference>
<feature type="transmembrane region" description="Helical" evidence="1">
    <location>
        <begin position="285"/>
        <end position="305"/>
    </location>
</feature>
<feature type="transmembrane region" description="Helical" evidence="1">
    <location>
        <begin position="340"/>
        <end position="367"/>
    </location>
</feature>
<dbReference type="Gene3D" id="3.60.10.10">
    <property type="entry name" value="Endonuclease/exonuclease/phosphatase"/>
    <property type="match status" value="1"/>
</dbReference>
<dbReference type="Pfam" id="PF03372">
    <property type="entry name" value="Exo_endo_phos"/>
    <property type="match status" value="1"/>
</dbReference>
<dbReference type="GO" id="GO:0006506">
    <property type="term" value="P:GPI anchor biosynthetic process"/>
    <property type="evidence" value="ECO:0007669"/>
    <property type="project" value="TreeGrafter"/>
</dbReference>
<feature type="domain" description="Endonuclease/exonuclease/phosphatase" evidence="2">
    <location>
        <begin position="420"/>
        <end position="632"/>
    </location>
</feature>
<feature type="transmembrane region" description="Helical" evidence="1">
    <location>
        <begin position="229"/>
        <end position="250"/>
    </location>
</feature>
<dbReference type="GO" id="GO:0016020">
    <property type="term" value="C:membrane"/>
    <property type="evidence" value="ECO:0007669"/>
    <property type="project" value="GOC"/>
</dbReference>
<gene>
    <name evidence="3" type="ORF">GH723_07875</name>
</gene>
<keyword evidence="1" id="KW-0812">Transmembrane</keyword>
<dbReference type="PANTHER" id="PTHR14859:SF15">
    <property type="entry name" value="ENDONUCLEASE_EXONUCLEASE_PHOSPHATASE DOMAIN-CONTAINING PROTEIN"/>
    <property type="match status" value="1"/>
</dbReference>
<protein>
    <recommendedName>
        <fullName evidence="2">Endonuclease/exonuclease/phosphatase domain-containing protein</fullName>
    </recommendedName>
</protein>
<evidence type="ECO:0000313" key="3">
    <source>
        <dbReference type="EMBL" id="QGG95030.1"/>
    </source>
</evidence>
<accession>A0A5Q2RME1</accession>
<feature type="transmembrane region" description="Helical" evidence="1">
    <location>
        <begin position="379"/>
        <end position="402"/>
    </location>
</feature>
<feature type="transmembrane region" description="Helical" evidence="1">
    <location>
        <begin position="135"/>
        <end position="154"/>
    </location>
</feature>
<dbReference type="GO" id="GO:0003824">
    <property type="term" value="F:catalytic activity"/>
    <property type="evidence" value="ECO:0007669"/>
    <property type="project" value="InterPro"/>
</dbReference>
<name>A0A5Q2RME1_9ACTN</name>
<feature type="transmembrane region" description="Helical" evidence="1">
    <location>
        <begin position="87"/>
        <end position="105"/>
    </location>
</feature>
<organism evidence="3 4">
    <name type="scientific">Actinomarinicola tropica</name>
    <dbReference type="NCBI Taxonomy" id="2789776"/>
    <lineage>
        <taxon>Bacteria</taxon>
        <taxon>Bacillati</taxon>
        <taxon>Actinomycetota</taxon>
        <taxon>Acidimicrobiia</taxon>
        <taxon>Acidimicrobiales</taxon>
        <taxon>Iamiaceae</taxon>
        <taxon>Actinomarinicola</taxon>
    </lineage>
</organism>
<proteinExistence type="predicted"/>
<dbReference type="Proteomes" id="UP000334019">
    <property type="component" value="Chromosome"/>
</dbReference>
<evidence type="ECO:0000259" key="2">
    <source>
        <dbReference type="Pfam" id="PF03372"/>
    </source>
</evidence>
<feature type="transmembrane region" description="Helical" evidence="1">
    <location>
        <begin position="56"/>
        <end position="75"/>
    </location>
</feature>
<dbReference type="InterPro" id="IPR005135">
    <property type="entry name" value="Endo/exonuclease/phosphatase"/>
</dbReference>
<dbReference type="SUPFAM" id="SSF56219">
    <property type="entry name" value="DNase I-like"/>
    <property type="match status" value="1"/>
</dbReference>
<feature type="transmembrane region" description="Helical" evidence="1">
    <location>
        <begin position="201"/>
        <end position="223"/>
    </location>
</feature>
<dbReference type="InterPro" id="IPR051916">
    <property type="entry name" value="GPI-anchor_lipid_remodeler"/>
</dbReference>
<dbReference type="KEGG" id="atq:GH723_07875"/>
<feature type="transmembrane region" description="Helical" evidence="1">
    <location>
        <begin position="21"/>
        <end position="44"/>
    </location>
</feature>
<feature type="transmembrane region" description="Helical" evidence="1">
    <location>
        <begin position="317"/>
        <end position="334"/>
    </location>
</feature>